<reference evidence="1" key="1">
    <citation type="submission" date="2021-02" db="EMBL/GenBank/DDBJ databases">
        <authorList>
            <consortium name="DOE Joint Genome Institute"/>
            <person name="Ahrendt S."/>
            <person name="Looney B.P."/>
            <person name="Miyauchi S."/>
            <person name="Morin E."/>
            <person name="Drula E."/>
            <person name="Courty P.E."/>
            <person name="Chicoki N."/>
            <person name="Fauchery L."/>
            <person name="Kohler A."/>
            <person name="Kuo A."/>
            <person name="Labutti K."/>
            <person name="Pangilinan J."/>
            <person name="Lipzen A."/>
            <person name="Riley R."/>
            <person name="Andreopoulos W."/>
            <person name="He G."/>
            <person name="Johnson J."/>
            <person name="Barry K.W."/>
            <person name="Grigoriev I.V."/>
            <person name="Nagy L."/>
            <person name="Hibbett D."/>
            <person name="Henrissat B."/>
            <person name="Matheny P.B."/>
            <person name="Labbe J."/>
            <person name="Martin F."/>
        </authorList>
    </citation>
    <scope>NUCLEOTIDE SEQUENCE</scope>
    <source>
        <strain evidence="1">EC-137</strain>
    </source>
</reference>
<name>A0ACB8QEA7_9AGAM</name>
<dbReference type="Proteomes" id="UP000814128">
    <property type="component" value="Unassembled WGS sequence"/>
</dbReference>
<evidence type="ECO:0000313" key="2">
    <source>
        <dbReference type="Proteomes" id="UP000814128"/>
    </source>
</evidence>
<keyword evidence="1" id="KW-0808">Transferase</keyword>
<dbReference type="EMBL" id="MU273644">
    <property type="protein sequence ID" value="KAI0030015.1"/>
    <property type="molecule type" value="Genomic_DNA"/>
</dbReference>
<sequence>MPASLALLLNEYDLSLSLPSLSLPQIDLTHIEAEWRRLISSIPEPWKLNNDGREFEVGEIMRKRGLTAHYPVVLVPGVISTALESWSTSPEYRDTFRRKIWGGFGMLSQVTFNREKWMAAIMLDPVTGIDPPGVKVRAAEGLDAASSFIQGYWVWSKIIENLAVVNYDTNNMQLAPYDWRLSMSNLEERDAYFSKLKSTIEGFKKKQSRKTVVVSHSMGSTVGFFLKWVESPQHGGSDAAWVENHIEAWISVAGTHLAKAMTAFLSGEMKDTVQMNPAGEYVLERFFSKKERRKLFRSWAGSASMWVKGGDAIWGNSTFAPDDEDGCAHSHGELIAFREGIDARNPPNPLAVPSNLTASQAGTWILEHTPTTFQRMMETNYSNGIERDYAQLVRNDLDHRKWTNPLEVRLPNAPSMKIFCIYGHGKETERSYWYKAGRYTHEEISADAAGVVCSGDADCGGQTPKPPLDMPFSRDNAIDKDFTNEDIIPKIRNGVKMGEGDGTVSLLSLGAMCVGGWKHARWNPAGIKITTVELPHQPIPTIPRGGANTSDHVDILGSSGLNEAIVKVVTGVGDEVESHYVSRIREYAARIDWDG</sequence>
<accession>A0ACB8QEA7</accession>
<comment type="caution">
    <text evidence="1">The sequence shown here is derived from an EMBL/GenBank/DDBJ whole genome shotgun (WGS) entry which is preliminary data.</text>
</comment>
<organism evidence="1 2">
    <name type="scientific">Vararia minispora EC-137</name>
    <dbReference type="NCBI Taxonomy" id="1314806"/>
    <lineage>
        <taxon>Eukaryota</taxon>
        <taxon>Fungi</taxon>
        <taxon>Dikarya</taxon>
        <taxon>Basidiomycota</taxon>
        <taxon>Agaricomycotina</taxon>
        <taxon>Agaricomycetes</taxon>
        <taxon>Russulales</taxon>
        <taxon>Lachnocladiaceae</taxon>
        <taxon>Vararia</taxon>
    </lineage>
</organism>
<protein>
    <submittedName>
        <fullName evidence="1">Phospholipid/diacylglycerol acyltransferase</fullName>
    </submittedName>
</protein>
<proteinExistence type="predicted"/>
<reference evidence="1" key="2">
    <citation type="journal article" date="2022" name="New Phytol.">
        <title>Evolutionary transition to the ectomycorrhizal habit in the genomes of a hyperdiverse lineage of mushroom-forming fungi.</title>
        <authorList>
            <person name="Looney B."/>
            <person name="Miyauchi S."/>
            <person name="Morin E."/>
            <person name="Drula E."/>
            <person name="Courty P.E."/>
            <person name="Kohler A."/>
            <person name="Kuo A."/>
            <person name="LaButti K."/>
            <person name="Pangilinan J."/>
            <person name="Lipzen A."/>
            <person name="Riley R."/>
            <person name="Andreopoulos W."/>
            <person name="He G."/>
            <person name="Johnson J."/>
            <person name="Nolan M."/>
            <person name="Tritt A."/>
            <person name="Barry K.W."/>
            <person name="Grigoriev I.V."/>
            <person name="Nagy L.G."/>
            <person name="Hibbett D."/>
            <person name="Henrissat B."/>
            <person name="Matheny P.B."/>
            <person name="Labbe J."/>
            <person name="Martin F.M."/>
        </authorList>
    </citation>
    <scope>NUCLEOTIDE SEQUENCE</scope>
    <source>
        <strain evidence="1">EC-137</strain>
    </source>
</reference>
<evidence type="ECO:0000313" key="1">
    <source>
        <dbReference type="EMBL" id="KAI0030015.1"/>
    </source>
</evidence>
<keyword evidence="2" id="KW-1185">Reference proteome</keyword>
<keyword evidence="1" id="KW-0012">Acyltransferase</keyword>
<gene>
    <name evidence="1" type="ORF">K488DRAFT_55145</name>
</gene>